<dbReference type="Gene3D" id="3.30.70.1890">
    <property type="match status" value="1"/>
</dbReference>
<dbReference type="CDD" id="cd21140">
    <property type="entry name" value="Cas6_I-like"/>
    <property type="match status" value="1"/>
</dbReference>
<sequence>MRIKIEFPVKEAVTLPVNYNYYLTGVIYNFLRQSDRDYASSLHQEGYQEQEKRFKLFTFSQLTCFVSFPV</sequence>
<reference evidence="2" key="1">
    <citation type="submission" date="2018-05" db="EMBL/GenBank/DDBJ databases">
        <authorList>
            <person name="Lanie J.A."/>
            <person name="Ng W.-L."/>
            <person name="Kazmierczak K.M."/>
            <person name="Andrzejewski T.M."/>
            <person name="Davidsen T.M."/>
            <person name="Wayne K.J."/>
            <person name="Tettelin H."/>
            <person name="Glass J.I."/>
            <person name="Rusch D."/>
            <person name="Podicherti R."/>
            <person name="Tsui H.-C.T."/>
            <person name="Winkler M.E."/>
        </authorList>
    </citation>
    <scope>NUCLEOTIDE SEQUENCE</scope>
</reference>
<name>A0A382E5H6_9ZZZZ</name>
<evidence type="ECO:0000313" key="2">
    <source>
        <dbReference type="EMBL" id="SVB45860.1"/>
    </source>
</evidence>
<dbReference type="PANTHER" id="PTHR36984">
    <property type="entry name" value="CRISPR-ASSOCIATED ENDORIBONUCLEASE CAS6 1"/>
    <property type="match status" value="1"/>
</dbReference>
<dbReference type="EMBL" id="UINC01042772">
    <property type="protein sequence ID" value="SVB45860.1"/>
    <property type="molecule type" value="Genomic_DNA"/>
</dbReference>
<evidence type="ECO:0000256" key="1">
    <source>
        <dbReference type="ARBA" id="ARBA00023118"/>
    </source>
</evidence>
<dbReference type="GO" id="GO:0016788">
    <property type="term" value="F:hydrolase activity, acting on ester bonds"/>
    <property type="evidence" value="ECO:0007669"/>
    <property type="project" value="InterPro"/>
</dbReference>
<dbReference type="PANTHER" id="PTHR36984:SF1">
    <property type="entry name" value="CRISPR-ASSOCIATED ENDORIBONUCLEASE CAS6 1"/>
    <property type="match status" value="1"/>
</dbReference>
<dbReference type="InterPro" id="IPR010156">
    <property type="entry name" value="CRISPR-assoc_prot_Cas6"/>
</dbReference>
<gene>
    <name evidence="2" type="ORF">METZ01_LOCUS198714</name>
</gene>
<proteinExistence type="predicted"/>
<protein>
    <recommendedName>
        <fullName evidence="3">CRISPR-associated protein Cas6 C-terminal domain-containing protein</fullName>
    </recommendedName>
</protein>
<keyword evidence="1" id="KW-0051">Antiviral defense</keyword>
<dbReference type="Pfam" id="PF21350">
    <property type="entry name" value="Cas6_I-A"/>
    <property type="match status" value="1"/>
</dbReference>
<dbReference type="InterPro" id="IPR045747">
    <property type="entry name" value="CRISPR-assoc_prot_Cas6_N_sf"/>
</dbReference>
<dbReference type="GO" id="GO:0051607">
    <property type="term" value="P:defense response to virus"/>
    <property type="evidence" value="ECO:0007669"/>
    <property type="project" value="UniProtKB-KW"/>
</dbReference>
<organism evidence="2">
    <name type="scientific">marine metagenome</name>
    <dbReference type="NCBI Taxonomy" id="408172"/>
    <lineage>
        <taxon>unclassified sequences</taxon>
        <taxon>metagenomes</taxon>
        <taxon>ecological metagenomes</taxon>
    </lineage>
</organism>
<dbReference type="AlphaFoldDB" id="A0A382E5H6"/>
<evidence type="ECO:0008006" key="3">
    <source>
        <dbReference type="Google" id="ProtNLM"/>
    </source>
</evidence>
<accession>A0A382E5H6</accession>